<sequence length="296" mass="32729">MIRVRIPATSANMGAGFDTLGMALKLYNEITIEETQGKTEIKLLGGELDKNYKENLTYISITKVYDFFNRKYDGFKIDMSETNIPLSRGLGSSAACIVGGIVGANALIGGSMTYMDMLKIATDIEGHPDNVAPALLGGIVTSINDDGNIIYSKVNVKSHFKYAVMVPNFKVSTALSREVLPDSYLREAVVFNISRCAMLISILNNGEDEKLRYVLQDKIHQPYRKKLINNVDEIFLKAKEYGALGEFISGSGSTLIAVLKEEDKNFIASMKLYLNTLKDKWKIIEVESDNQGAVII</sequence>
<evidence type="ECO:0000256" key="7">
    <source>
        <dbReference type="ARBA" id="ARBA00022697"/>
    </source>
</evidence>
<evidence type="ECO:0000259" key="14">
    <source>
        <dbReference type="Pfam" id="PF00288"/>
    </source>
</evidence>
<dbReference type="InterPro" id="IPR000870">
    <property type="entry name" value="Homoserine_kinase"/>
</dbReference>
<feature type="domain" description="GHMP kinase C-terminal" evidence="15">
    <location>
        <begin position="216"/>
        <end position="265"/>
    </location>
</feature>
<feature type="binding site" evidence="13">
    <location>
        <begin position="85"/>
        <end position="95"/>
    </location>
    <ligand>
        <name>ATP</name>
        <dbReference type="ChEBI" id="CHEBI:30616"/>
    </ligand>
</feature>
<evidence type="ECO:0000313" key="17">
    <source>
        <dbReference type="Proteomes" id="UP000190951"/>
    </source>
</evidence>
<organism evidence="16 17">
    <name type="scientific">Clostridium felsineum</name>
    <dbReference type="NCBI Taxonomy" id="36839"/>
    <lineage>
        <taxon>Bacteria</taxon>
        <taxon>Bacillati</taxon>
        <taxon>Bacillota</taxon>
        <taxon>Clostridia</taxon>
        <taxon>Eubacteriales</taxon>
        <taxon>Clostridiaceae</taxon>
        <taxon>Clostridium</taxon>
    </lineage>
</organism>
<dbReference type="Gene3D" id="3.30.70.890">
    <property type="entry name" value="GHMP kinase, C-terminal domain"/>
    <property type="match status" value="1"/>
</dbReference>
<evidence type="ECO:0000256" key="11">
    <source>
        <dbReference type="ARBA" id="ARBA00049375"/>
    </source>
</evidence>
<dbReference type="EC" id="2.7.1.39" evidence="3 13"/>
<evidence type="ECO:0000256" key="9">
    <source>
        <dbReference type="ARBA" id="ARBA00022777"/>
    </source>
</evidence>
<dbReference type="InterPro" id="IPR036554">
    <property type="entry name" value="GHMP_kinase_C_sf"/>
</dbReference>
<dbReference type="InterPro" id="IPR006204">
    <property type="entry name" value="GHMP_kinase_N_dom"/>
</dbReference>
<reference evidence="16 17" key="1">
    <citation type="submission" date="2022-04" db="EMBL/GenBank/DDBJ databases">
        <title>Genome sequence of C. roseum typestrain.</title>
        <authorList>
            <person name="Poehlein A."/>
            <person name="Schoch T."/>
            <person name="Duerre P."/>
            <person name="Daniel R."/>
        </authorList>
    </citation>
    <scope>NUCLEOTIDE SEQUENCE [LARGE SCALE GENOMIC DNA]</scope>
    <source>
        <strain evidence="16 17">DSM 7320</strain>
    </source>
</reference>
<dbReference type="Proteomes" id="UP000190951">
    <property type="component" value="Chromosome"/>
</dbReference>
<dbReference type="SUPFAM" id="SSF54211">
    <property type="entry name" value="Ribosomal protein S5 domain 2-like"/>
    <property type="match status" value="1"/>
</dbReference>
<dbReference type="Pfam" id="PF00288">
    <property type="entry name" value="GHMP_kinases_N"/>
    <property type="match status" value="1"/>
</dbReference>
<evidence type="ECO:0000313" key="16">
    <source>
        <dbReference type="EMBL" id="URZ11079.1"/>
    </source>
</evidence>
<dbReference type="NCBIfam" id="TIGR00191">
    <property type="entry name" value="thrB"/>
    <property type="match status" value="1"/>
</dbReference>
<proteinExistence type="inferred from homology"/>
<dbReference type="PROSITE" id="PS00627">
    <property type="entry name" value="GHMP_KINASES_ATP"/>
    <property type="match status" value="1"/>
</dbReference>
<dbReference type="InterPro" id="IPR013750">
    <property type="entry name" value="GHMP_kinase_C_dom"/>
</dbReference>
<dbReference type="EMBL" id="CP096983">
    <property type="protein sequence ID" value="URZ11079.1"/>
    <property type="molecule type" value="Genomic_DNA"/>
</dbReference>
<dbReference type="PIRSF" id="PIRSF000676">
    <property type="entry name" value="Homoser_kin"/>
    <property type="match status" value="1"/>
</dbReference>
<evidence type="ECO:0000256" key="10">
    <source>
        <dbReference type="ARBA" id="ARBA00022840"/>
    </source>
</evidence>
<evidence type="ECO:0000256" key="2">
    <source>
        <dbReference type="ARBA" id="ARBA00007370"/>
    </source>
</evidence>
<dbReference type="GO" id="GO:0005524">
    <property type="term" value="F:ATP binding"/>
    <property type="evidence" value="ECO:0007669"/>
    <property type="project" value="UniProtKB-UniRule"/>
</dbReference>
<keyword evidence="9 13" id="KW-0418">Kinase</keyword>
<evidence type="ECO:0000256" key="4">
    <source>
        <dbReference type="ARBA" id="ARBA00017858"/>
    </source>
</evidence>
<evidence type="ECO:0000256" key="3">
    <source>
        <dbReference type="ARBA" id="ARBA00012078"/>
    </source>
</evidence>
<evidence type="ECO:0000259" key="15">
    <source>
        <dbReference type="Pfam" id="PF08544"/>
    </source>
</evidence>
<dbReference type="GO" id="GO:0004413">
    <property type="term" value="F:homoserine kinase activity"/>
    <property type="evidence" value="ECO:0007669"/>
    <property type="project" value="UniProtKB-UniRule"/>
</dbReference>
<dbReference type="GO" id="GO:0005737">
    <property type="term" value="C:cytoplasm"/>
    <property type="evidence" value="ECO:0007669"/>
    <property type="project" value="UniProtKB-SubCell"/>
</dbReference>
<evidence type="ECO:0000256" key="12">
    <source>
        <dbReference type="ARBA" id="ARBA00049954"/>
    </source>
</evidence>
<dbReference type="HAMAP" id="MF_00384">
    <property type="entry name" value="Homoser_kinase"/>
    <property type="match status" value="1"/>
</dbReference>
<name>A0A9Q8UJ87_9CLOT</name>
<keyword evidence="17" id="KW-1185">Reference proteome</keyword>
<dbReference type="PRINTS" id="PR00958">
    <property type="entry name" value="HOMSERKINASE"/>
</dbReference>
<evidence type="ECO:0000256" key="1">
    <source>
        <dbReference type="ARBA" id="ARBA00005015"/>
    </source>
</evidence>
<comment type="catalytic activity">
    <reaction evidence="11 13">
        <text>L-homoserine + ATP = O-phospho-L-homoserine + ADP + H(+)</text>
        <dbReference type="Rhea" id="RHEA:13985"/>
        <dbReference type="ChEBI" id="CHEBI:15378"/>
        <dbReference type="ChEBI" id="CHEBI:30616"/>
        <dbReference type="ChEBI" id="CHEBI:57476"/>
        <dbReference type="ChEBI" id="CHEBI:57590"/>
        <dbReference type="ChEBI" id="CHEBI:456216"/>
        <dbReference type="EC" id="2.7.1.39"/>
    </reaction>
</comment>
<dbReference type="SUPFAM" id="SSF55060">
    <property type="entry name" value="GHMP Kinase, C-terminal domain"/>
    <property type="match status" value="1"/>
</dbReference>
<evidence type="ECO:0000256" key="6">
    <source>
        <dbReference type="ARBA" id="ARBA00022679"/>
    </source>
</evidence>
<dbReference type="PANTHER" id="PTHR20861:SF1">
    <property type="entry name" value="HOMOSERINE KINASE"/>
    <property type="match status" value="1"/>
</dbReference>
<evidence type="ECO:0000256" key="5">
    <source>
        <dbReference type="ARBA" id="ARBA00022605"/>
    </source>
</evidence>
<feature type="domain" description="GHMP kinase N-terminal" evidence="14">
    <location>
        <begin position="61"/>
        <end position="138"/>
    </location>
</feature>
<dbReference type="InterPro" id="IPR006203">
    <property type="entry name" value="GHMP_knse_ATP-bd_CS"/>
</dbReference>
<dbReference type="PANTHER" id="PTHR20861">
    <property type="entry name" value="HOMOSERINE/4-DIPHOSPHOCYTIDYL-2-C-METHYL-D-ERYTHRITOL KINASE"/>
    <property type="match status" value="1"/>
</dbReference>
<protein>
    <recommendedName>
        <fullName evidence="4 13">Homoserine kinase</fullName>
        <shortName evidence="13">HK</shortName>
        <shortName evidence="13">HSK</shortName>
        <ecNumber evidence="3 13">2.7.1.39</ecNumber>
    </recommendedName>
</protein>
<keyword evidence="7 13" id="KW-0791">Threonine biosynthesis</keyword>
<keyword evidence="6 13" id="KW-0808">Transferase</keyword>
<keyword evidence="10 13" id="KW-0067">ATP-binding</keyword>
<gene>
    <name evidence="13 16" type="primary">thrB</name>
    <name evidence="16" type="ORF">CROST_017960</name>
</gene>
<accession>A0A9Q8UJ87</accession>
<dbReference type="InterPro" id="IPR014721">
    <property type="entry name" value="Ribsml_uS5_D2-typ_fold_subgr"/>
</dbReference>
<dbReference type="InterPro" id="IPR020568">
    <property type="entry name" value="Ribosomal_Su5_D2-typ_SF"/>
</dbReference>
<dbReference type="RefSeq" id="WP_077833395.1">
    <property type="nucleotide sequence ID" value="NZ_CP096983.1"/>
</dbReference>
<dbReference type="Pfam" id="PF08544">
    <property type="entry name" value="GHMP_kinases_C"/>
    <property type="match status" value="1"/>
</dbReference>
<comment type="pathway">
    <text evidence="1 13">Amino-acid biosynthesis; L-threonine biosynthesis; L-threonine from L-aspartate: step 4/5.</text>
</comment>
<evidence type="ECO:0000256" key="8">
    <source>
        <dbReference type="ARBA" id="ARBA00022741"/>
    </source>
</evidence>
<keyword evidence="13" id="KW-0963">Cytoplasm</keyword>
<comment type="subcellular location">
    <subcellularLocation>
        <location evidence="13">Cytoplasm</location>
    </subcellularLocation>
</comment>
<dbReference type="KEGG" id="crw:CROST_017960"/>
<comment type="function">
    <text evidence="12 13">Catalyzes the ATP-dependent phosphorylation of L-homoserine to L-homoserine phosphate.</text>
</comment>
<dbReference type="AlphaFoldDB" id="A0A9Q8UJ87"/>
<keyword evidence="5 13" id="KW-0028">Amino-acid biosynthesis</keyword>
<keyword evidence="8 13" id="KW-0547">Nucleotide-binding</keyword>
<evidence type="ECO:0000256" key="13">
    <source>
        <dbReference type="HAMAP-Rule" id="MF_00384"/>
    </source>
</evidence>
<dbReference type="Gene3D" id="3.30.230.10">
    <property type="match status" value="1"/>
</dbReference>
<dbReference type="GO" id="GO:0009088">
    <property type="term" value="P:threonine biosynthetic process"/>
    <property type="evidence" value="ECO:0007669"/>
    <property type="project" value="UniProtKB-UniRule"/>
</dbReference>
<comment type="similarity">
    <text evidence="2 13">Belongs to the GHMP kinase family. Homoserine kinase subfamily.</text>
</comment>